<feature type="compositionally biased region" description="Basic and acidic residues" evidence="1">
    <location>
        <begin position="59"/>
        <end position="83"/>
    </location>
</feature>
<name>A0A285N9F9_NATPI</name>
<accession>A0A285N9F9</accession>
<organism evidence="2 3">
    <name type="scientific">Natronoarchaeum philippinense</name>
    <dbReference type="NCBI Taxonomy" id="558529"/>
    <lineage>
        <taxon>Archaea</taxon>
        <taxon>Methanobacteriati</taxon>
        <taxon>Methanobacteriota</taxon>
        <taxon>Stenosarchaea group</taxon>
        <taxon>Halobacteria</taxon>
        <taxon>Halobacteriales</taxon>
        <taxon>Natronoarchaeaceae</taxon>
    </lineage>
</organism>
<dbReference type="Pfam" id="PF19121">
    <property type="entry name" value="DUF5805"/>
    <property type="match status" value="1"/>
</dbReference>
<protein>
    <submittedName>
        <fullName evidence="2">Uncharacterized protein</fullName>
    </submittedName>
</protein>
<dbReference type="AlphaFoldDB" id="A0A285N9F9"/>
<proteinExistence type="predicted"/>
<keyword evidence="3" id="KW-1185">Reference proteome</keyword>
<sequence>MTTDRDVDTSRTAVKTYVPAYQKRRWADHADELGMSQSEFVRTMVQAGRSGFSPSEDAEITREEAPSGRKSDDVPDSSDRPSEEPTSTDVTPGVETGKTGSSEPRGGGTPGLTNRVLEVLDREGVLSWDDLLDAVTDDIEGQLDEAIQELQSENRVRYSGREGGYTLADRS</sequence>
<evidence type="ECO:0000313" key="3">
    <source>
        <dbReference type="Proteomes" id="UP000219453"/>
    </source>
</evidence>
<gene>
    <name evidence="2" type="ORF">SAMN06269185_0611</name>
</gene>
<reference evidence="2 3" key="1">
    <citation type="submission" date="2017-09" db="EMBL/GenBank/DDBJ databases">
        <authorList>
            <person name="Ehlers B."/>
            <person name="Leendertz F.H."/>
        </authorList>
    </citation>
    <scope>NUCLEOTIDE SEQUENCE [LARGE SCALE GENOMIC DNA]</scope>
    <source>
        <strain evidence="2 3">DSM 27208</strain>
    </source>
</reference>
<dbReference type="RefSeq" id="WP_218839113.1">
    <property type="nucleotide sequence ID" value="NZ_OBEJ01000001.1"/>
</dbReference>
<evidence type="ECO:0000256" key="1">
    <source>
        <dbReference type="SAM" id="MobiDB-lite"/>
    </source>
</evidence>
<dbReference type="InterPro" id="IPR043828">
    <property type="entry name" value="DUF5805"/>
</dbReference>
<evidence type="ECO:0000313" key="2">
    <source>
        <dbReference type="EMBL" id="SNZ04586.1"/>
    </source>
</evidence>
<dbReference type="OrthoDB" id="210343at2157"/>
<feature type="region of interest" description="Disordered" evidence="1">
    <location>
        <begin position="45"/>
        <end position="114"/>
    </location>
</feature>
<dbReference type="EMBL" id="OBEJ01000001">
    <property type="protein sequence ID" value="SNZ04586.1"/>
    <property type="molecule type" value="Genomic_DNA"/>
</dbReference>
<dbReference type="Proteomes" id="UP000219453">
    <property type="component" value="Unassembled WGS sequence"/>
</dbReference>